<accession>A0A9P0GTT6</accession>
<protein>
    <recommendedName>
        <fullName evidence="6">Lipase domain-containing protein</fullName>
    </recommendedName>
</protein>
<dbReference type="InterPro" id="IPR013818">
    <property type="entry name" value="Lipase"/>
</dbReference>
<dbReference type="GO" id="GO:0016298">
    <property type="term" value="F:lipase activity"/>
    <property type="evidence" value="ECO:0007669"/>
    <property type="project" value="InterPro"/>
</dbReference>
<evidence type="ECO:0000256" key="1">
    <source>
        <dbReference type="ARBA" id="ARBA00004613"/>
    </source>
</evidence>
<dbReference type="GO" id="GO:0017171">
    <property type="term" value="F:serine hydrolase activity"/>
    <property type="evidence" value="ECO:0007669"/>
    <property type="project" value="TreeGrafter"/>
</dbReference>
<reference evidence="7" key="1">
    <citation type="submission" date="2022-01" db="EMBL/GenBank/DDBJ databases">
        <authorList>
            <person name="King R."/>
        </authorList>
    </citation>
    <scope>NUCLEOTIDE SEQUENCE</scope>
</reference>
<dbReference type="SUPFAM" id="SSF53474">
    <property type="entry name" value="alpha/beta-Hydrolases"/>
    <property type="match status" value="1"/>
</dbReference>
<dbReference type="GO" id="GO:0005615">
    <property type="term" value="C:extracellular space"/>
    <property type="evidence" value="ECO:0007669"/>
    <property type="project" value="TreeGrafter"/>
</dbReference>
<evidence type="ECO:0000313" key="8">
    <source>
        <dbReference type="Proteomes" id="UP001153737"/>
    </source>
</evidence>
<feature type="domain" description="Lipase" evidence="6">
    <location>
        <begin position="45"/>
        <end position="281"/>
    </location>
</feature>
<feature type="signal peptide" evidence="5">
    <location>
        <begin position="1"/>
        <end position="24"/>
    </location>
</feature>
<keyword evidence="3" id="KW-0964">Secreted</keyword>
<dbReference type="InterPro" id="IPR029058">
    <property type="entry name" value="AB_hydrolase_fold"/>
</dbReference>
<dbReference type="InterPro" id="IPR000734">
    <property type="entry name" value="TAG_lipase"/>
</dbReference>
<sequence>MKLFPYGLIGFLLISIILVKGTSAGVWNVWDIQYWRCIMKKSYNCPDNDIKYFLYTKETGTKRLRIDVRNPLSLKYSGYDPSKKNVIIIHGFNGTESLSPITILRNAYLTRNDYNIFTVDWEPITRFPCYISALSNTRLVGQCAAKLYAYVMANGGDAKETTCVGHSLGAHICGMMSNHLDVKQHKIVGLDPARPLIDRYANKNFKLTKDDAHQVQILHTNAGFLGEVNQVGHVDFCINGGRFQPNCYGTRLRRARCSHFQSACYYAQTVRYGNSIIGRPCVASCPKKTSNWGYLPGKSVAMGEDTPFGIHGTFCVQTDTKKDCPFFQ</sequence>
<evidence type="ECO:0000313" key="7">
    <source>
        <dbReference type="EMBL" id="CAH1154166.1"/>
    </source>
</evidence>
<dbReference type="PANTHER" id="PTHR11610:SF36">
    <property type="entry name" value="LIPASE MEMBER H-A-LIKE PROTEIN"/>
    <property type="match status" value="1"/>
</dbReference>
<dbReference type="AlphaFoldDB" id="A0A9P0GTT6"/>
<dbReference type="PANTHER" id="PTHR11610">
    <property type="entry name" value="LIPASE"/>
    <property type="match status" value="1"/>
</dbReference>
<dbReference type="FunFam" id="3.40.50.1820:FF:000348">
    <property type="entry name" value="Uncharacterized protein, isoform C"/>
    <property type="match status" value="1"/>
</dbReference>
<dbReference type="Gene3D" id="3.40.50.1820">
    <property type="entry name" value="alpha/beta hydrolase"/>
    <property type="match status" value="1"/>
</dbReference>
<evidence type="ECO:0000256" key="5">
    <source>
        <dbReference type="SAM" id="SignalP"/>
    </source>
</evidence>
<evidence type="ECO:0000259" key="6">
    <source>
        <dbReference type="Pfam" id="PF00151"/>
    </source>
</evidence>
<dbReference type="GO" id="GO:0016042">
    <property type="term" value="P:lipid catabolic process"/>
    <property type="evidence" value="ECO:0007669"/>
    <property type="project" value="TreeGrafter"/>
</dbReference>
<proteinExistence type="inferred from homology"/>
<reference evidence="7" key="2">
    <citation type="submission" date="2022-10" db="EMBL/GenBank/DDBJ databases">
        <authorList>
            <consortium name="ENA_rothamsted_submissions"/>
            <consortium name="culmorum"/>
            <person name="King R."/>
        </authorList>
    </citation>
    <scope>NUCLEOTIDE SEQUENCE</scope>
</reference>
<evidence type="ECO:0000256" key="4">
    <source>
        <dbReference type="RuleBase" id="RU004262"/>
    </source>
</evidence>
<evidence type="ECO:0000256" key="3">
    <source>
        <dbReference type="ARBA" id="ARBA00022525"/>
    </source>
</evidence>
<feature type="chain" id="PRO_5040340572" description="Lipase domain-containing protein" evidence="5">
    <location>
        <begin position="25"/>
        <end position="328"/>
    </location>
</feature>
<organism evidence="7 8">
    <name type="scientific">Phaedon cochleariae</name>
    <name type="common">Mustard beetle</name>
    <dbReference type="NCBI Taxonomy" id="80249"/>
    <lineage>
        <taxon>Eukaryota</taxon>
        <taxon>Metazoa</taxon>
        <taxon>Ecdysozoa</taxon>
        <taxon>Arthropoda</taxon>
        <taxon>Hexapoda</taxon>
        <taxon>Insecta</taxon>
        <taxon>Pterygota</taxon>
        <taxon>Neoptera</taxon>
        <taxon>Endopterygota</taxon>
        <taxon>Coleoptera</taxon>
        <taxon>Polyphaga</taxon>
        <taxon>Cucujiformia</taxon>
        <taxon>Chrysomeloidea</taxon>
        <taxon>Chrysomelidae</taxon>
        <taxon>Chrysomelinae</taxon>
        <taxon>Chrysomelini</taxon>
        <taxon>Phaedon</taxon>
    </lineage>
</organism>
<gene>
    <name evidence="7" type="ORF">PHAECO_LOCUS4992</name>
</gene>
<name>A0A9P0GTT6_PHACE</name>
<comment type="similarity">
    <text evidence="2 4">Belongs to the AB hydrolase superfamily. Lipase family.</text>
</comment>
<dbReference type="Proteomes" id="UP001153737">
    <property type="component" value="Chromosome 15"/>
</dbReference>
<keyword evidence="5" id="KW-0732">Signal</keyword>
<dbReference type="EMBL" id="OU896721">
    <property type="protein sequence ID" value="CAH1154166.1"/>
    <property type="molecule type" value="Genomic_DNA"/>
</dbReference>
<dbReference type="OrthoDB" id="8183961at2759"/>
<dbReference type="Pfam" id="PF00151">
    <property type="entry name" value="Lipase"/>
    <property type="match status" value="1"/>
</dbReference>
<evidence type="ECO:0000256" key="2">
    <source>
        <dbReference type="ARBA" id="ARBA00010701"/>
    </source>
</evidence>
<comment type="subcellular location">
    <subcellularLocation>
        <location evidence="1">Secreted</location>
    </subcellularLocation>
</comment>
<keyword evidence="8" id="KW-1185">Reference proteome</keyword>